<dbReference type="Proteomes" id="UP000019241">
    <property type="component" value="Unassembled WGS sequence"/>
</dbReference>
<dbReference type="PATRIC" id="fig|1265822.4.peg.1320"/>
<dbReference type="GO" id="GO:0047355">
    <property type="term" value="F:CDP-glycerol glycerophosphotransferase activity"/>
    <property type="evidence" value="ECO:0007669"/>
    <property type="project" value="InterPro"/>
</dbReference>
<dbReference type="RefSeq" id="WP_254259911.1">
    <property type="nucleotide sequence ID" value="NZ_AODM01000019.1"/>
</dbReference>
<accession>W7DQ09</accession>
<gene>
    <name evidence="1" type="ORF">MCOL2_06477</name>
</gene>
<dbReference type="AlphaFoldDB" id="W7DQ09"/>
<evidence type="ECO:0000313" key="2">
    <source>
        <dbReference type="Proteomes" id="UP000019241"/>
    </source>
</evidence>
<organism evidence="1 2">
    <name type="scientific">Listeria fleischmannii FSL S10-1203</name>
    <dbReference type="NCBI Taxonomy" id="1265822"/>
    <lineage>
        <taxon>Bacteria</taxon>
        <taxon>Bacillati</taxon>
        <taxon>Bacillota</taxon>
        <taxon>Bacilli</taxon>
        <taxon>Bacillales</taxon>
        <taxon>Listeriaceae</taxon>
        <taxon>Listeria</taxon>
    </lineage>
</organism>
<dbReference type="GO" id="GO:0016020">
    <property type="term" value="C:membrane"/>
    <property type="evidence" value="ECO:0007669"/>
    <property type="project" value="InterPro"/>
</dbReference>
<reference evidence="1 2" key="1">
    <citation type="submission" date="2012-12" db="EMBL/GenBank/DDBJ databases">
        <title>Novel taxa of Listeriaceae from agricultural environments in the United States.</title>
        <authorList>
            <person name="den Bakker H.C."/>
            <person name="Allred A."/>
            <person name="Warchocki S."/>
            <person name="Wright E.M."/>
            <person name="Burrell A."/>
            <person name="Nightingale K.K."/>
            <person name="Kephart D."/>
            <person name="Wiedmann M."/>
        </authorList>
    </citation>
    <scope>NUCLEOTIDE SEQUENCE [LARGE SCALE GENOMIC DNA]</scope>
    <source>
        <strain evidence="1 2">FSL S10-1203</strain>
    </source>
</reference>
<evidence type="ECO:0000313" key="1">
    <source>
        <dbReference type="EMBL" id="EUJ59159.1"/>
    </source>
</evidence>
<protein>
    <submittedName>
        <fullName evidence="1">Uncharacterized protein</fullName>
    </submittedName>
</protein>
<name>W7DQ09_9LIST</name>
<dbReference type="Pfam" id="PF04464">
    <property type="entry name" value="Glyphos_transf"/>
    <property type="match status" value="1"/>
</dbReference>
<sequence>MKEKIRTLKGHLYQKYPVLKKKKAILYAPTFRGGAGHRMNFKNATRCLENEKSTRR</sequence>
<dbReference type="EMBL" id="AODM01000019">
    <property type="protein sequence ID" value="EUJ59159.1"/>
    <property type="molecule type" value="Genomic_DNA"/>
</dbReference>
<dbReference type="InterPro" id="IPR007554">
    <property type="entry name" value="Glycerophosphate_synth"/>
</dbReference>
<proteinExistence type="predicted"/>
<comment type="caution">
    <text evidence="1">The sequence shown here is derived from an EMBL/GenBank/DDBJ whole genome shotgun (WGS) entry which is preliminary data.</text>
</comment>